<evidence type="ECO:0000313" key="1">
    <source>
        <dbReference type="EMBL" id="GBP36163.1"/>
    </source>
</evidence>
<dbReference type="GO" id="GO:0044547">
    <property type="term" value="F:DNA topoisomerase binding"/>
    <property type="evidence" value="ECO:0007669"/>
    <property type="project" value="TreeGrafter"/>
</dbReference>
<reference evidence="1 2" key="1">
    <citation type="journal article" date="2019" name="Commun. Biol.">
        <title>The bagworm genome reveals a unique fibroin gene that provides high tensile strength.</title>
        <authorList>
            <person name="Kono N."/>
            <person name="Nakamura H."/>
            <person name="Ohtoshi R."/>
            <person name="Tomita M."/>
            <person name="Numata K."/>
            <person name="Arakawa K."/>
        </authorList>
    </citation>
    <scope>NUCLEOTIDE SEQUENCE [LARGE SCALE GENOMIC DNA]</scope>
</reference>
<dbReference type="GO" id="GO:0005634">
    <property type="term" value="C:nucleus"/>
    <property type="evidence" value="ECO:0007669"/>
    <property type="project" value="TreeGrafter"/>
</dbReference>
<organism evidence="1 2">
    <name type="scientific">Eumeta variegata</name>
    <name type="common">Bagworm moth</name>
    <name type="synonym">Eumeta japonica</name>
    <dbReference type="NCBI Taxonomy" id="151549"/>
    <lineage>
        <taxon>Eukaryota</taxon>
        <taxon>Metazoa</taxon>
        <taxon>Ecdysozoa</taxon>
        <taxon>Arthropoda</taxon>
        <taxon>Hexapoda</taxon>
        <taxon>Insecta</taxon>
        <taxon>Pterygota</taxon>
        <taxon>Neoptera</taxon>
        <taxon>Endopterygota</taxon>
        <taxon>Lepidoptera</taxon>
        <taxon>Glossata</taxon>
        <taxon>Ditrysia</taxon>
        <taxon>Tineoidea</taxon>
        <taxon>Psychidae</taxon>
        <taxon>Oiketicinae</taxon>
        <taxon>Eumeta</taxon>
    </lineage>
</organism>
<dbReference type="OrthoDB" id="616263at2759"/>
<dbReference type="PANTHER" id="PTHR46060">
    <property type="entry name" value="MARINER MOS1 TRANSPOSASE-LIKE PROTEIN"/>
    <property type="match status" value="1"/>
</dbReference>
<dbReference type="EMBL" id="BGZK01000315">
    <property type="protein sequence ID" value="GBP36163.1"/>
    <property type="molecule type" value="Genomic_DNA"/>
</dbReference>
<dbReference type="PANTHER" id="PTHR46060:SF2">
    <property type="entry name" value="HISTONE-LYSINE N-METHYLTRANSFERASE SETMAR"/>
    <property type="match status" value="1"/>
</dbReference>
<dbReference type="GO" id="GO:0003690">
    <property type="term" value="F:double-stranded DNA binding"/>
    <property type="evidence" value="ECO:0007669"/>
    <property type="project" value="TreeGrafter"/>
</dbReference>
<keyword evidence="1" id="KW-0808">Transferase</keyword>
<dbReference type="GO" id="GO:0000793">
    <property type="term" value="C:condensed chromosome"/>
    <property type="evidence" value="ECO:0007669"/>
    <property type="project" value="TreeGrafter"/>
</dbReference>
<dbReference type="InterPro" id="IPR052709">
    <property type="entry name" value="Transposase-MT_Hybrid"/>
</dbReference>
<dbReference type="GO" id="GO:0000729">
    <property type="term" value="P:DNA double-strand break processing"/>
    <property type="evidence" value="ECO:0007669"/>
    <property type="project" value="TreeGrafter"/>
</dbReference>
<sequence length="136" mass="15752">MQYKPRKILLRLWTQCSVKSSTKLVQAFSQSGNLTGRPVTDKGDANLEKVEQNRHISSYAIAEKLGIDQKTVLTRLQKAGYTKKLNTWVPDELTVRNLMNRVLICDSLLKHNETEPFLKRLITGDQKWFTYDENVR</sequence>
<dbReference type="GO" id="GO:0046975">
    <property type="term" value="F:histone H3K36 methyltransferase activity"/>
    <property type="evidence" value="ECO:0007669"/>
    <property type="project" value="TreeGrafter"/>
</dbReference>
<evidence type="ECO:0000313" key="2">
    <source>
        <dbReference type="Proteomes" id="UP000299102"/>
    </source>
</evidence>
<protein>
    <submittedName>
        <fullName evidence="1">Histone-lysine N-methyltransferase SETMAR</fullName>
    </submittedName>
</protein>
<accession>A0A4C1VC18</accession>
<keyword evidence="1" id="KW-0489">Methyltransferase</keyword>
<dbReference type="STRING" id="151549.A0A4C1VC18"/>
<dbReference type="GO" id="GO:0031297">
    <property type="term" value="P:replication fork processing"/>
    <property type="evidence" value="ECO:0007669"/>
    <property type="project" value="TreeGrafter"/>
</dbReference>
<dbReference type="GO" id="GO:0032259">
    <property type="term" value="P:methylation"/>
    <property type="evidence" value="ECO:0007669"/>
    <property type="project" value="UniProtKB-KW"/>
</dbReference>
<dbReference type="InterPro" id="IPR036397">
    <property type="entry name" value="RNaseH_sf"/>
</dbReference>
<keyword evidence="2" id="KW-1185">Reference proteome</keyword>
<dbReference type="GO" id="GO:0000014">
    <property type="term" value="F:single-stranded DNA endodeoxyribonuclease activity"/>
    <property type="evidence" value="ECO:0007669"/>
    <property type="project" value="TreeGrafter"/>
</dbReference>
<proteinExistence type="predicted"/>
<dbReference type="GO" id="GO:0015074">
    <property type="term" value="P:DNA integration"/>
    <property type="evidence" value="ECO:0007669"/>
    <property type="project" value="TreeGrafter"/>
</dbReference>
<dbReference type="GO" id="GO:0035861">
    <property type="term" value="C:site of double-strand break"/>
    <property type="evidence" value="ECO:0007669"/>
    <property type="project" value="TreeGrafter"/>
</dbReference>
<dbReference type="GO" id="GO:0006303">
    <property type="term" value="P:double-strand break repair via nonhomologous end joining"/>
    <property type="evidence" value="ECO:0007669"/>
    <property type="project" value="TreeGrafter"/>
</dbReference>
<dbReference type="GO" id="GO:0042800">
    <property type="term" value="F:histone H3K4 methyltransferase activity"/>
    <property type="evidence" value="ECO:0007669"/>
    <property type="project" value="TreeGrafter"/>
</dbReference>
<dbReference type="AlphaFoldDB" id="A0A4C1VC18"/>
<dbReference type="GO" id="GO:0003697">
    <property type="term" value="F:single-stranded DNA binding"/>
    <property type="evidence" value="ECO:0007669"/>
    <property type="project" value="TreeGrafter"/>
</dbReference>
<dbReference type="GO" id="GO:0044774">
    <property type="term" value="P:mitotic DNA integrity checkpoint signaling"/>
    <property type="evidence" value="ECO:0007669"/>
    <property type="project" value="TreeGrafter"/>
</dbReference>
<dbReference type="Proteomes" id="UP000299102">
    <property type="component" value="Unassembled WGS sequence"/>
</dbReference>
<name>A0A4C1VC18_EUMVA</name>
<gene>
    <name evidence="1" type="primary">SETMAR</name>
    <name evidence="1" type="ORF">EVAR_4307_1</name>
</gene>
<dbReference type="Gene3D" id="3.30.420.10">
    <property type="entry name" value="Ribonuclease H-like superfamily/Ribonuclease H"/>
    <property type="match status" value="1"/>
</dbReference>
<comment type="caution">
    <text evidence="1">The sequence shown here is derived from an EMBL/GenBank/DDBJ whole genome shotgun (WGS) entry which is preliminary data.</text>
</comment>